<keyword evidence="2" id="KW-0808">Transferase</keyword>
<gene>
    <name evidence="2" type="ORF">GZA08_01580</name>
</gene>
<reference evidence="2 3" key="1">
    <citation type="submission" date="2020-02" db="EMBL/GenBank/DDBJ databases">
        <title>Pseudoroseicyclus tamarix, sp. nov., isolated from offshore sediment of a Tamarix chinensis forest.</title>
        <authorList>
            <person name="Gai Y."/>
        </authorList>
    </citation>
    <scope>NUCLEOTIDE SEQUENCE [LARGE SCALE GENOMIC DNA]</scope>
    <source>
        <strain evidence="2 3">CLL3-39</strain>
    </source>
</reference>
<proteinExistence type="predicted"/>
<evidence type="ECO:0000313" key="2">
    <source>
        <dbReference type="EMBL" id="NDU99662.1"/>
    </source>
</evidence>
<dbReference type="PANTHER" id="PTHR43792:SF1">
    <property type="entry name" value="N-ACETYLTRANSFERASE DOMAIN-CONTAINING PROTEIN"/>
    <property type="match status" value="1"/>
</dbReference>
<comment type="caution">
    <text evidence="2">The sequence shown here is derived from an EMBL/GenBank/DDBJ whole genome shotgun (WGS) entry which is preliminary data.</text>
</comment>
<feature type="domain" description="N-acetyltransferase" evidence="1">
    <location>
        <begin position="12"/>
        <end position="147"/>
    </location>
</feature>
<dbReference type="Pfam" id="PF13302">
    <property type="entry name" value="Acetyltransf_3"/>
    <property type="match status" value="1"/>
</dbReference>
<dbReference type="PANTHER" id="PTHR43792">
    <property type="entry name" value="GNAT FAMILY, PUTATIVE (AFU_ORTHOLOGUE AFUA_3G00765)-RELATED-RELATED"/>
    <property type="match status" value="1"/>
</dbReference>
<dbReference type="AlphaFoldDB" id="A0A6B2JF91"/>
<name>A0A6B2JF91_9RHOB</name>
<dbReference type="GO" id="GO:0016747">
    <property type="term" value="F:acyltransferase activity, transferring groups other than amino-acyl groups"/>
    <property type="evidence" value="ECO:0007669"/>
    <property type="project" value="InterPro"/>
</dbReference>
<dbReference type="EMBL" id="JAAGAB010000001">
    <property type="protein sequence ID" value="NDU99662.1"/>
    <property type="molecule type" value="Genomic_DNA"/>
</dbReference>
<dbReference type="Proteomes" id="UP000474757">
    <property type="component" value="Unassembled WGS sequence"/>
</dbReference>
<dbReference type="Gene3D" id="3.40.630.30">
    <property type="match status" value="1"/>
</dbReference>
<evidence type="ECO:0000259" key="1">
    <source>
        <dbReference type="Pfam" id="PF13302"/>
    </source>
</evidence>
<evidence type="ECO:0000313" key="3">
    <source>
        <dbReference type="Proteomes" id="UP000474757"/>
    </source>
</evidence>
<organism evidence="2 3">
    <name type="scientific">Pseudoroseicyclus tamaricis</name>
    <dbReference type="NCBI Taxonomy" id="2705421"/>
    <lineage>
        <taxon>Bacteria</taxon>
        <taxon>Pseudomonadati</taxon>
        <taxon>Pseudomonadota</taxon>
        <taxon>Alphaproteobacteria</taxon>
        <taxon>Rhodobacterales</taxon>
        <taxon>Paracoccaceae</taxon>
        <taxon>Pseudoroseicyclus</taxon>
    </lineage>
</organism>
<sequence>MRPDIPRLQTERLILRGPRREDFGPYAGFWASDRSRHEGGPRGRALAWEDFAAAFGLWLIDGYGCWALEEKETGRFAGIVGLNHPAHFPEVEIGWTLMDFAEGRGLAFEAAQAVLPWVWANTALPSVTVYIEPENDRSIALAKRLGGVVDLSAEPVDEGDVVLRISRPAEVAA</sequence>
<dbReference type="RefSeq" id="WP_163889342.1">
    <property type="nucleotide sequence ID" value="NZ_JAAFYS010000001.1"/>
</dbReference>
<dbReference type="InterPro" id="IPR051531">
    <property type="entry name" value="N-acetyltransferase"/>
</dbReference>
<protein>
    <submittedName>
        <fullName evidence="2">GNAT family N-acetyltransferase</fullName>
    </submittedName>
</protein>
<dbReference type="InterPro" id="IPR000182">
    <property type="entry name" value="GNAT_dom"/>
</dbReference>
<dbReference type="SUPFAM" id="SSF55729">
    <property type="entry name" value="Acyl-CoA N-acyltransferases (Nat)"/>
    <property type="match status" value="1"/>
</dbReference>
<dbReference type="InterPro" id="IPR016181">
    <property type="entry name" value="Acyl_CoA_acyltransferase"/>
</dbReference>
<keyword evidence="3" id="KW-1185">Reference proteome</keyword>
<accession>A0A6B2JF91</accession>